<feature type="domain" description="Zinc finger PHD-type" evidence="7">
    <location>
        <begin position="171"/>
        <end position="213"/>
    </location>
</feature>
<dbReference type="GO" id="GO:0045893">
    <property type="term" value="P:positive regulation of DNA-templated transcription"/>
    <property type="evidence" value="ECO:0000318"/>
    <property type="project" value="GO_Central"/>
</dbReference>
<evidence type="ECO:0000313" key="8">
    <source>
        <dbReference type="EMBL" id="KDO76154.1"/>
    </source>
</evidence>
<dbReference type="AlphaFoldDB" id="A0A067G982"/>
<proteinExistence type="predicted"/>
<keyword evidence="3" id="KW-0863">Zinc-finger</keyword>
<dbReference type="PROSITE" id="PS01359">
    <property type="entry name" value="ZF_PHD_1"/>
    <property type="match status" value="1"/>
</dbReference>
<keyword evidence="4" id="KW-0862">Zinc</keyword>
<dbReference type="InterPro" id="IPR037869">
    <property type="entry name" value="Spp1/CFP1"/>
</dbReference>
<dbReference type="GO" id="GO:0008270">
    <property type="term" value="F:zinc ion binding"/>
    <property type="evidence" value="ECO:0007669"/>
    <property type="project" value="UniProtKB-KW"/>
</dbReference>
<evidence type="ECO:0000256" key="5">
    <source>
        <dbReference type="ARBA" id="ARBA00023242"/>
    </source>
</evidence>
<keyword evidence="2" id="KW-0479">Metal-binding</keyword>
<gene>
    <name evidence="8" type="ORF">CISIN_1g0002121mg</name>
</gene>
<evidence type="ECO:0000256" key="6">
    <source>
        <dbReference type="SAM" id="MobiDB-lite"/>
    </source>
</evidence>
<evidence type="ECO:0000313" key="9">
    <source>
        <dbReference type="Proteomes" id="UP000027120"/>
    </source>
</evidence>
<dbReference type="EMBL" id="KK784881">
    <property type="protein sequence ID" value="KDO76154.1"/>
    <property type="molecule type" value="Genomic_DNA"/>
</dbReference>
<evidence type="ECO:0000256" key="4">
    <source>
        <dbReference type="ARBA" id="ARBA00022833"/>
    </source>
</evidence>
<name>A0A067G982_CITSI</name>
<dbReference type="EMBL" id="KK784881">
    <property type="protein sequence ID" value="KDO76152.1"/>
    <property type="molecule type" value="Genomic_DNA"/>
</dbReference>
<accession>A0A067G982</accession>
<feature type="non-terminal residue" evidence="8">
    <location>
        <position position="1"/>
    </location>
</feature>
<dbReference type="EMBL" id="KK784881">
    <property type="protein sequence ID" value="KDO76153.1"/>
    <property type="molecule type" value="Genomic_DNA"/>
</dbReference>
<keyword evidence="5" id="KW-0539">Nucleus</keyword>
<sequence>IEAKDVLQEVVDVALECKTCLTDIVKFESCYLDKDLHVISNKLTITLKAREAAGVFDRQSNSALDFALARNLWRVRVSKLLEGLTKPTIGQIQNYLKEGLLMNISPKDHYRQKLMELNRIGSQWADVAKKVVLDSGALSLDKVFELIAEGENLPVYLEKELKSLRARSMLYCICRKPYDEKAMIACYQCDEWYHIDCVKLLSAPEIYICAACKPQAEESSTPQNVDGGRTNAEFLEPKTPSPKHTNSRKKLRKAEPGLAQKMLAIANNSSVFDCSSGIDNLWWHNRKPFRRAAKKRTVLDSLCPFIYTQQ</sequence>
<evidence type="ECO:0000256" key="2">
    <source>
        <dbReference type="ARBA" id="ARBA00022723"/>
    </source>
</evidence>
<protein>
    <recommendedName>
        <fullName evidence="7">Zinc finger PHD-type domain-containing protein</fullName>
    </recommendedName>
</protein>
<dbReference type="STRING" id="2711.A0A067G982"/>
<reference evidence="8 9" key="1">
    <citation type="submission" date="2014-04" db="EMBL/GenBank/DDBJ databases">
        <authorList>
            <consortium name="International Citrus Genome Consortium"/>
            <person name="Gmitter F."/>
            <person name="Chen C."/>
            <person name="Farmerie W."/>
            <person name="Harkins T."/>
            <person name="Desany B."/>
            <person name="Mohiuddin M."/>
            <person name="Kodira C."/>
            <person name="Borodovsky M."/>
            <person name="Lomsadze A."/>
            <person name="Burns P."/>
            <person name="Jenkins J."/>
            <person name="Prochnik S."/>
            <person name="Shu S."/>
            <person name="Chapman J."/>
            <person name="Pitluck S."/>
            <person name="Schmutz J."/>
            <person name="Rokhsar D."/>
        </authorList>
    </citation>
    <scope>NUCLEOTIDE SEQUENCE</scope>
</reference>
<comment type="subcellular location">
    <subcellularLocation>
        <location evidence="1">Nucleus</location>
    </subcellularLocation>
</comment>
<keyword evidence="9" id="KW-1185">Reference proteome</keyword>
<organism evidence="8 9">
    <name type="scientific">Citrus sinensis</name>
    <name type="common">Sweet orange</name>
    <name type="synonym">Citrus aurantium var. sinensis</name>
    <dbReference type="NCBI Taxonomy" id="2711"/>
    <lineage>
        <taxon>Eukaryota</taxon>
        <taxon>Viridiplantae</taxon>
        <taxon>Streptophyta</taxon>
        <taxon>Embryophyta</taxon>
        <taxon>Tracheophyta</taxon>
        <taxon>Spermatophyta</taxon>
        <taxon>Magnoliopsida</taxon>
        <taxon>eudicotyledons</taxon>
        <taxon>Gunneridae</taxon>
        <taxon>Pentapetalae</taxon>
        <taxon>rosids</taxon>
        <taxon>malvids</taxon>
        <taxon>Sapindales</taxon>
        <taxon>Rutaceae</taxon>
        <taxon>Aurantioideae</taxon>
        <taxon>Citrus</taxon>
    </lineage>
</organism>
<feature type="region of interest" description="Disordered" evidence="6">
    <location>
        <begin position="218"/>
        <end position="252"/>
    </location>
</feature>
<dbReference type="PANTHER" id="PTHR46174:SF1">
    <property type="entry name" value="CXXC-TYPE ZINC FINGER PROTEIN 1"/>
    <property type="match status" value="1"/>
</dbReference>
<evidence type="ECO:0000256" key="3">
    <source>
        <dbReference type="ARBA" id="ARBA00022771"/>
    </source>
</evidence>
<dbReference type="Proteomes" id="UP000027120">
    <property type="component" value="Unassembled WGS sequence"/>
</dbReference>
<dbReference type="SUPFAM" id="SSF57903">
    <property type="entry name" value="FYVE/PHD zinc finger"/>
    <property type="match status" value="1"/>
</dbReference>
<dbReference type="PANTHER" id="PTHR46174">
    <property type="entry name" value="CXXC-TYPE ZINC FINGER PROTEIN 1"/>
    <property type="match status" value="1"/>
</dbReference>
<evidence type="ECO:0000256" key="1">
    <source>
        <dbReference type="ARBA" id="ARBA00004123"/>
    </source>
</evidence>
<dbReference type="InterPro" id="IPR019786">
    <property type="entry name" value="Zinc_finger_PHD-type_CS"/>
</dbReference>
<dbReference type="InterPro" id="IPR019787">
    <property type="entry name" value="Znf_PHD-finger"/>
</dbReference>
<dbReference type="InterPro" id="IPR011011">
    <property type="entry name" value="Znf_FYVE_PHD"/>
</dbReference>
<dbReference type="Gene3D" id="2.60.120.650">
    <property type="entry name" value="Cupin"/>
    <property type="match status" value="1"/>
</dbReference>
<evidence type="ECO:0000259" key="7">
    <source>
        <dbReference type="SMART" id="SM00249"/>
    </source>
</evidence>
<dbReference type="EMBL" id="KK784881">
    <property type="protein sequence ID" value="KDO76156.1"/>
    <property type="molecule type" value="Genomic_DNA"/>
</dbReference>
<dbReference type="Pfam" id="PF00628">
    <property type="entry name" value="PHD"/>
    <property type="match status" value="1"/>
</dbReference>
<dbReference type="InterPro" id="IPR001965">
    <property type="entry name" value="Znf_PHD"/>
</dbReference>
<dbReference type="SMART" id="SM00249">
    <property type="entry name" value="PHD"/>
    <property type="match status" value="1"/>
</dbReference>
<dbReference type="GO" id="GO:0048188">
    <property type="term" value="C:Set1C/COMPASS complex"/>
    <property type="evidence" value="ECO:0000318"/>
    <property type="project" value="GO_Central"/>
</dbReference>
<dbReference type="EMBL" id="KK784881">
    <property type="protein sequence ID" value="KDO76155.1"/>
    <property type="molecule type" value="Genomic_DNA"/>
</dbReference>